<comment type="pathway">
    <text evidence="2 6">Carbohydrate degradation; pentose phosphate pathway; D-ribulose 5-phosphate from D-glucose 6-phosphate (oxidative stage): step 2/3.</text>
</comment>
<comment type="function">
    <text evidence="6">Hydrolysis of 6-phosphogluconolactone to 6-phosphogluconate.</text>
</comment>
<dbReference type="GO" id="GO:0005975">
    <property type="term" value="P:carbohydrate metabolic process"/>
    <property type="evidence" value="ECO:0007669"/>
    <property type="project" value="UniProtKB-UniRule"/>
</dbReference>
<evidence type="ECO:0000256" key="6">
    <source>
        <dbReference type="RuleBase" id="RU365095"/>
    </source>
</evidence>
<dbReference type="CDD" id="cd01400">
    <property type="entry name" value="6PGL"/>
    <property type="match status" value="1"/>
</dbReference>
<dbReference type="AlphaFoldDB" id="A0AAD8FJR2"/>
<protein>
    <recommendedName>
        <fullName evidence="4 6">6-phosphogluconolactonase</fullName>
        <shortName evidence="6">6PGL</shortName>
        <ecNumber evidence="4 6">3.1.1.31</ecNumber>
    </recommendedName>
</protein>
<evidence type="ECO:0000313" key="8">
    <source>
        <dbReference type="EMBL" id="KAK0065689.1"/>
    </source>
</evidence>
<dbReference type="EMBL" id="JASAOG010000013">
    <property type="protein sequence ID" value="KAK0065689.1"/>
    <property type="molecule type" value="Genomic_DNA"/>
</dbReference>
<evidence type="ECO:0000313" key="9">
    <source>
        <dbReference type="Proteomes" id="UP001233172"/>
    </source>
</evidence>
<evidence type="ECO:0000256" key="3">
    <source>
        <dbReference type="ARBA" id="ARBA00010662"/>
    </source>
</evidence>
<comment type="catalytic activity">
    <reaction evidence="1 6">
        <text>6-phospho-D-glucono-1,5-lactone + H2O = 6-phospho-D-gluconate + H(+)</text>
        <dbReference type="Rhea" id="RHEA:12556"/>
        <dbReference type="ChEBI" id="CHEBI:15377"/>
        <dbReference type="ChEBI" id="CHEBI:15378"/>
        <dbReference type="ChEBI" id="CHEBI:57955"/>
        <dbReference type="ChEBI" id="CHEBI:58759"/>
        <dbReference type="EC" id="3.1.1.31"/>
    </reaction>
</comment>
<dbReference type="InterPro" id="IPR005900">
    <property type="entry name" value="6-phosphogluconolactonase_DevB"/>
</dbReference>
<comment type="similarity">
    <text evidence="3 6">Belongs to the glucosamine/galactosamine-6-phosphate isomerase family. 6-phosphogluconolactonase subfamily.</text>
</comment>
<dbReference type="Pfam" id="PF01182">
    <property type="entry name" value="Glucosamine_iso"/>
    <property type="match status" value="1"/>
</dbReference>
<dbReference type="InterPro" id="IPR037171">
    <property type="entry name" value="NagB/RpiA_transferase-like"/>
</dbReference>
<dbReference type="FunFam" id="3.40.50.1360:FF:000005">
    <property type="entry name" value="6-phosphogluconolactonase"/>
    <property type="match status" value="1"/>
</dbReference>
<accession>A0AAD8FJR2</accession>
<dbReference type="PANTHER" id="PTHR11054:SF0">
    <property type="entry name" value="6-PHOSPHOGLUCONOLACTONASE"/>
    <property type="match status" value="1"/>
</dbReference>
<evidence type="ECO:0000256" key="2">
    <source>
        <dbReference type="ARBA" id="ARBA00004961"/>
    </source>
</evidence>
<keyword evidence="9" id="KW-1185">Reference proteome</keyword>
<reference evidence="8" key="2">
    <citation type="submission" date="2023-04" db="EMBL/GenBank/DDBJ databases">
        <authorList>
            <person name="Bu L."/>
            <person name="Lu L."/>
            <person name="Laidemitt M.R."/>
            <person name="Zhang S.M."/>
            <person name="Mutuku M."/>
            <person name="Mkoji G."/>
            <person name="Steinauer M."/>
            <person name="Loker E.S."/>
        </authorList>
    </citation>
    <scope>NUCLEOTIDE SEQUENCE</scope>
    <source>
        <strain evidence="8">KasaAsao</strain>
        <tissue evidence="8">Whole Snail</tissue>
    </source>
</reference>
<evidence type="ECO:0000256" key="1">
    <source>
        <dbReference type="ARBA" id="ARBA00000832"/>
    </source>
</evidence>
<gene>
    <name evidence="8" type="ORF">Bpfe_005122</name>
</gene>
<reference evidence="8" key="1">
    <citation type="journal article" date="2023" name="PLoS Negl. Trop. Dis.">
        <title>A genome sequence for Biomphalaria pfeifferi, the major vector snail for the human-infecting parasite Schistosoma mansoni.</title>
        <authorList>
            <person name="Bu L."/>
            <person name="Lu L."/>
            <person name="Laidemitt M.R."/>
            <person name="Zhang S.M."/>
            <person name="Mutuku M."/>
            <person name="Mkoji G."/>
            <person name="Steinauer M."/>
            <person name="Loker E.S."/>
        </authorList>
    </citation>
    <scope>NUCLEOTIDE SEQUENCE</scope>
    <source>
        <strain evidence="8">KasaAsao</strain>
    </source>
</reference>
<dbReference type="EC" id="3.1.1.31" evidence="4 6"/>
<dbReference type="Proteomes" id="UP001233172">
    <property type="component" value="Unassembled WGS sequence"/>
</dbReference>
<organism evidence="8 9">
    <name type="scientific">Biomphalaria pfeifferi</name>
    <name type="common">Bloodfluke planorb</name>
    <name type="synonym">Freshwater snail</name>
    <dbReference type="NCBI Taxonomy" id="112525"/>
    <lineage>
        <taxon>Eukaryota</taxon>
        <taxon>Metazoa</taxon>
        <taxon>Spiralia</taxon>
        <taxon>Lophotrochozoa</taxon>
        <taxon>Mollusca</taxon>
        <taxon>Gastropoda</taxon>
        <taxon>Heterobranchia</taxon>
        <taxon>Euthyneura</taxon>
        <taxon>Panpulmonata</taxon>
        <taxon>Hygrophila</taxon>
        <taxon>Lymnaeoidea</taxon>
        <taxon>Planorbidae</taxon>
        <taxon>Biomphalaria</taxon>
    </lineage>
</organism>
<sequence length="242" mass="26346">MAAPIIEVFSTEEEVSQKLCQLVVTRANAAIESKGLFTVGFSGGSAAKFLCSGLPKCNTDWSKWRVFFCDERHVPFDDPECTFAIYKENLLSKVPLPEVNVFPLNPDISVEEAAEDYVRKLYSVFTTDPVPRFDVLVLGMGPDGHTCSLFPGHPLLKETNQIAAAISDSPKPPPKRVTLTFPTINNAKCAVFASCGSAKADIVQKVLEDTSGELLPAARVRPAKGEVIWFLDKGAASKLKKV</sequence>
<dbReference type="SUPFAM" id="SSF100950">
    <property type="entry name" value="NagB/RpiA/CoA transferase-like"/>
    <property type="match status" value="1"/>
</dbReference>
<dbReference type="GO" id="GO:0017057">
    <property type="term" value="F:6-phosphogluconolactonase activity"/>
    <property type="evidence" value="ECO:0007669"/>
    <property type="project" value="UniProtKB-UniRule"/>
</dbReference>
<keyword evidence="5 6" id="KW-0378">Hydrolase</keyword>
<feature type="domain" description="Glucosamine/galactosamine-6-phosphate isomerase" evidence="7">
    <location>
        <begin position="11"/>
        <end position="229"/>
    </location>
</feature>
<name>A0AAD8FJR2_BIOPF</name>
<evidence type="ECO:0000259" key="7">
    <source>
        <dbReference type="Pfam" id="PF01182"/>
    </source>
</evidence>
<evidence type="ECO:0000256" key="5">
    <source>
        <dbReference type="ARBA" id="ARBA00022801"/>
    </source>
</evidence>
<dbReference type="NCBIfam" id="TIGR01198">
    <property type="entry name" value="pgl"/>
    <property type="match status" value="1"/>
</dbReference>
<dbReference type="GO" id="GO:0006098">
    <property type="term" value="P:pentose-phosphate shunt"/>
    <property type="evidence" value="ECO:0007669"/>
    <property type="project" value="InterPro"/>
</dbReference>
<dbReference type="InterPro" id="IPR006148">
    <property type="entry name" value="Glc/Gal-6P_isomerase"/>
</dbReference>
<dbReference type="Gene3D" id="3.40.50.1360">
    <property type="match status" value="1"/>
</dbReference>
<comment type="caution">
    <text evidence="8">The sequence shown here is derived from an EMBL/GenBank/DDBJ whole genome shotgun (WGS) entry which is preliminary data.</text>
</comment>
<evidence type="ECO:0000256" key="4">
    <source>
        <dbReference type="ARBA" id="ARBA00013198"/>
    </source>
</evidence>
<dbReference type="PANTHER" id="PTHR11054">
    <property type="entry name" value="6-PHOSPHOGLUCONOLACTONASE"/>
    <property type="match status" value="1"/>
</dbReference>
<dbReference type="InterPro" id="IPR039104">
    <property type="entry name" value="6PGL"/>
</dbReference>
<proteinExistence type="inferred from homology"/>